<feature type="transmembrane region" description="Helical" evidence="7">
    <location>
        <begin position="153"/>
        <end position="172"/>
    </location>
</feature>
<keyword evidence="5 7" id="KW-1133">Transmembrane helix</keyword>
<sequence length="444" mass="50181">MDGETRIPDFERIETTVLGGLLRPGKLYLAFVGLTLVCLLIGVVAYSQIILVSIGVAGINNPVHWGVFIINFVFWVGLAHSGTLISAILYLFQARWRTSINRIAEAMTVVAIMTAGLFPLVHLGRVWLVYYMIPYPSTRELWPNFRSPLLWDVFAITTYMLVSIMFFYVGLIPDLATVRDRSNGIIKRVYSALALGWRGSHRQWHHYEMAYMLLAALATPLVISVHSVVSWDFAVSLIPGWHSTIFAPYFVAGAIFSGCAMIIVILLPMRKFLGLHELITVRHFSLLCKMLVFMSLIITYSYFAEFFIAWYTGNDIEQHSFYNRAFGTYGPLFWLMIVLNSLLPLTLLSARLRENLKYVYVVAVGVVIGMWVERFVIIVTSLSQDYDPYAWGTYAPTLVEWGILLGSFGLFFFLFAVLAKIFPVVAIGEMKALVRSQSGESEHG</sequence>
<feature type="transmembrane region" description="Helical" evidence="7">
    <location>
        <begin position="290"/>
        <end position="312"/>
    </location>
</feature>
<comment type="subcellular location">
    <subcellularLocation>
        <location evidence="1">Cell membrane</location>
        <topology evidence="1">Multi-pass membrane protein</topology>
    </subcellularLocation>
</comment>
<name>A0A419ERY4_9BACT</name>
<evidence type="ECO:0000313" key="9">
    <source>
        <dbReference type="Proteomes" id="UP000285961"/>
    </source>
</evidence>
<feature type="transmembrane region" description="Helical" evidence="7">
    <location>
        <begin position="210"/>
        <end position="229"/>
    </location>
</feature>
<comment type="similarity">
    <text evidence="2">Belongs to the NrfD family.</text>
</comment>
<evidence type="ECO:0000256" key="1">
    <source>
        <dbReference type="ARBA" id="ARBA00004651"/>
    </source>
</evidence>
<feature type="transmembrane region" description="Helical" evidence="7">
    <location>
        <begin position="359"/>
        <end position="383"/>
    </location>
</feature>
<reference evidence="8 9" key="1">
    <citation type="journal article" date="2017" name="ISME J.">
        <title>Energy and carbon metabolisms in a deep terrestrial subsurface fluid microbial community.</title>
        <authorList>
            <person name="Momper L."/>
            <person name="Jungbluth S.P."/>
            <person name="Lee M.D."/>
            <person name="Amend J.P."/>
        </authorList>
    </citation>
    <scope>NUCLEOTIDE SEQUENCE [LARGE SCALE GENOMIC DNA]</scope>
    <source>
        <strain evidence="8">SURF_17</strain>
    </source>
</reference>
<keyword evidence="3" id="KW-1003">Cell membrane</keyword>
<organism evidence="8 9">
    <name type="scientific">Candidatus Abyssobacteria bacterium SURF_17</name>
    <dbReference type="NCBI Taxonomy" id="2093361"/>
    <lineage>
        <taxon>Bacteria</taxon>
        <taxon>Pseudomonadati</taxon>
        <taxon>Candidatus Hydrogenedentota</taxon>
        <taxon>Candidatus Abyssobacteria</taxon>
    </lineage>
</organism>
<dbReference type="AlphaFoldDB" id="A0A419ERY4"/>
<evidence type="ECO:0000313" key="8">
    <source>
        <dbReference type="EMBL" id="RJP66280.1"/>
    </source>
</evidence>
<evidence type="ECO:0000256" key="3">
    <source>
        <dbReference type="ARBA" id="ARBA00022475"/>
    </source>
</evidence>
<evidence type="ECO:0000256" key="5">
    <source>
        <dbReference type="ARBA" id="ARBA00022989"/>
    </source>
</evidence>
<dbReference type="Proteomes" id="UP000285961">
    <property type="component" value="Unassembled WGS sequence"/>
</dbReference>
<dbReference type="GO" id="GO:0005886">
    <property type="term" value="C:plasma membrane"/>
    <property type="evidence" value="ECO:0007669"/>
    <property type="project" value="UniProtKB-SubCell"/>
</dbReference>
<feature type="transmembrane region" description="Helical" evidence="7">
    <location>
        <begin position="403"/>
        <end position="427"/>
    </location>
</feature>
<evidence type="ECO:0000256" key="2">
    <source>
        <dbReference type="ARBA" id="ARBA00008929"/>
    </source>
</evidence>
<protein>
    <submittedName>
        <fullName evidence="8">Hydrogenase</fullName>
    </submittedName>
</protein>
<dbReference type="PANTHER" id="PTHR43044">
    <property type="match status" value="1"/>
</dbReference>
<keyword evidence="6 7" id="KW-0472">Membrane</keyword>
<dbReference type="Pfam" id="PF03916">
    <property type="entry name" value="NrfD"/>
    <property type="match status" value="1"/>
</dbReference>
<feature type="transmembrane region" description="Helical" evidence="7">
    <location>
        <begin position="65"/>
        <end position="92"/>
    </location>
</feature>
<dbReference type="EMBL" id="QZKI01000118">
    <property type="protein sequence ID" value="RJP66280.1"/>
    <property type="molecule type" value="Genomic_DNA"/>
</dbReference>
<feature type="transmembrane region" description="Helical" evidence="7">
    <location>
        <begin position="27"/>
        <end position="59"/>
    </location>
</feature>
<evidence type="ECO:0000256" key="4">
    <source>
        <dbReference type="ARBA" id="ARBA00022692"/>
    </source>
</evidence>
<proteinExistence type="inferred from homology"/>
<evidence type="ECO:0000256" key="6">
    <source>
        <dbReference type="ARBA" id="ARBA00023136"/>
    </source>
</evidence>
<comment type="caution">
    <text evidence="8">The sequence shown here is derived from an EMBL/GenBank/DDBJ whole genome shotgun (WGS) entry which is preliminary data.</text>
</comment>
<gene>
    <name evidence="8" type="ORF">C4532_16350</name>
</gene>
<feature type="transmembrane region" description="Helical" evidence="7">
    <location>
        <begin position="332"/>
        <end position="352"/>
    </location>
</feature>
<dbReference type="PANTHER" id="PTHR43044:SF2">
    <property type="entry name" value="POLYSULPHIDE REDUCTASE NRFD"/>
    <property type="match status" value="1"/>
</dbReference>
<evidence type="ECO:0000256" key="7">
    <source>
        <dbReference type="SAM" id="Phobius"/>
    </source>
</evidence>
<dbReference type="InterPro" id="IPR005614">
    <property type="entry name" value="NrfD-like"/>
</dbReference>
<accession>A0A419ERY4</accession>
<feature type="transmembrane region" description="Helical" evidence="7">
    <location>
        <begin position="104"/>
        <end position="133"/>
    </location>
</feature>
<keyword evidence="4 7" id="KW-0812">Transmembrane</keyword>
<feature type="transmembrane region" description="Helical" evidence="7">
    <location>
        <begin position="249"/>
        <end position="269"/>
    </location>
</feature>